<reference evidence="8 9" key="1">
    <citation type="journal article" date="2021" name="Front. Microbiol.">
        <title>Aerobic Denitrification and Heterotrophic Sulfur Oxidation in the Genus Halomonas Revealed by Six Novel Species Characterizations and Genome-Based Analysis.</title>
        <authorList>
            <person name="Wang L."/>
            <person name="Shao Z."/>
        </authorList>
    </citation>
    <scope>NUCLEOTIDE SEQUENCE [LARGE SCALE GENOMIC DNA]</scope>
    <source>
        <strain evidence="8 9">MCCC 1A05748</strain>
    </source>
</reference>
<dbReference type="Pfam" id="PF00497">
    <property type="entry name" value="SBP_bac_3"/>
    <property type="match status" value="1"/>
</dbReference>
<dbReference type="SMART" id="SM00079">
    <property type="entry name" value="PBPe"/>
    <property type="match status" value="1"/>
</dbReference>
<evidence type="ECO:0000259" key="7">
    <source>
        <dbReference type="SMART" id="SM00079"/>
    </source>
</evidence>
<feature type="domain" description="Ionotropic glutamate receptor C-terminal" evidence="7">
    <location>
        <begin position="43"/>
        <end position="260"/>
    </location>
</feature>
<evidence type="ECO:0000256" key="5">
    <source>
        <dbReference type="SAM" id="SignalP"/>
    </source>
</evidence>
<dbReference type="EMBL" id="JABFTQ010000008">
    <property type="protein sequence ID" value="MCE8047737.1"/>
    <property type="molecule type" value="Genomic_DNA"/>
</dbReference>
<organism evidence="8 9">
    <name type="scientific">Billgrantia desiderata</name>
    <dbReference type="NCBI Taxonomy" id="52021"/>
    <lineage>
        <taxon>Bacteria</taxon>
        <taxon>Pseudomonadati</taxon>
        <taxon>Pseudomonadota</taxon>
        <taxon>Gammaproteobacteria</taxon>
        <taxon>Oceanospirillales</taxon>
        <taxon>Halomonadaceae</taxon>
        <taxon>Billgrantia</taxon>
    </lineage>
</organism>
<comment type="subcellular location">
    <subcellularLocation>
        <location evidence="1">Cell envelope</location>
    </subcellularLocation>
</comment>
<evidence type="ECO:0000256" key="3">
    <source>
        <dbReference type="ARBA" id="ARBA00022729"/>
    </source>
</evidence>
<dbReference type="PANTHER" id="PTHR35936">
    <property type="entry name" value="MEMBRANE-BOUND LYTIC MUREIN TRANSGLYCOSYLASE F"/>
    <property type="match status" value="1"/>
</dbReference>
<evidence type="ECO:0000313" key="8">
    <source>
        <dbReference type="EMBL" id="MCE8047737.1"/>
    </source>
</evidence>
<dbReference type="PROSITE" id="PS01039">
    <property type="entry name" value="SBP_BACTERIAL_3"/>
    <property type="match status" value="1"/>
</dbReference>
<keyword evidence="3 5" id="KW-0732">Signal</keyword>
<evidence type="ECO:0000256" key="1">
    <source>
        <dbReference type="ARBA" id="ARBA00004196"/>
    </source>
</evidence>
<dbReference type="InterPro" id="IPR018313">
    <property type="entry name" value="SBP_3_CS"/>
</dbReference>
<feature type="domain" description="Solute-binding protein family 3/N-terminal" evidence="6">
    <location>
        <begin position="43"/>
        <end position="261"/>
    </location>
</feature>
<evidence type="ECO:0000259" key="6">
    <source>
        <dbReference type="SMART" id="SM00062"/>
    </source>
</evidence>
<comment type="similarity">
    <text evidence="2 4">Belongs to the bacterial solute-binding protein 3 family.</text>
</comment>
<proteinExistence type="inferred from homology"/>
<evidence type="ECO:0000256" key="2">
    <source>
        <dbReference type="ARBA" id="ARBA00010333"/>
    </source>
</evidence>
<dbReference type="SUPFAM" id="SSF53850">
    <property type="entry name" value="Periplasmic binding protein-like II"/>
    <property type="match status" value="1"/>
</dbReference>
<dbReference type="SMART" id="SM00062">
    <property type="entry name" value="PBPb"/>
    <property type="match status" value="1"/>
</dbReference>
<evidence type="ECO:0000256" key="4">
    <source>
        <dbReference type="RuleBase" id="RU003744"/>
    </source>
</evidence>
<feature type="signal peptide" evidence="5">
    <location>
        <begin position="1"/>
        <end position="18"/>
    </location>
</feature>
<dbReference type="RefSeq" id="WP_086508441.1">
    <property type="nucleotide sequence ID" value="NZ_JAAQTN010000017.1"/>
</dbReference>
<dbReference type="InterPro" id="IPR001320">
    <property type="entry name" value="Iontro_rcpt_C"/>
</dbReference>
<dbReference type="PANTHER" id="PTHR35936:SF34">
    <property type="entry name" value="ABC TRANSPORTER EXTRACELLULAR-BINDING PROTEIN YCKB-RELATED"/>
    <property type="match status" value="1"/>
</dbReference>
<protein>
    <submittedName>
        <fullName evidence="8">Transporter substrate-binding domain-containing protein</fullName>
    </submittedName>
</protein>
<dbReference type="Gene3D" id="3.40.190.10">
    <property type="entry name" value="Periplasmic binding protein-like II"/>
    <property type="match status" value="2"/>
</dbReference>
<sequence length="264" mass="28699">MNNTLRSLFATTFSTALATTATLAVVATATLLPVSEARAEQETFTYAMTGLYPPFSYRENGKLAGFDVDIGRALAEEMGMTAEPVANPWQTLIAALRSNRFDAIIGSMAITEARQEQVDFTDPYYSSGAQVFISANNGELHEVEDIRGKTLGVLVASSFADAAREYSDDLTTYTDDVTALRDLTVRGRVDAVITDQLIGENAIHNANLPVQPLGEPIYVDDIGIAVNKGNEELLERLNEALAAIKANGRYAEISERYFGRDISQ</sequence>
<accession>A0ABS9B6J4</accession>
<comment type="caution">
    <text evidence="8">The sequence shown here is derived from an EMBL/GenBank/DDBJ whole genome shotgun (WGS) entry which is preliminary data.</text>
</comment>
<gene>
    <name evidence="8" type="ORF">HOP60_13505</name>
</gene>
<feature type="chain" id="PRO_5045877405" evidence="5">
    <location>
        <begin position="19"/>
        <end position="264"/>
    </location>
</feature>
<dbReference type="Proteomes" id="UP001320154">
    <property type="component" value="Unassembled WGS sequence"/>
</dbReference>
<keyword evidence="9" id="KW-1185">Reference proteome</keyword>
<name>A0ABS9B6J4_9GAMM</name>
<dbReference type="InterPro" id="IPR001638">
    <property type="entry name" value="Solute-binding_3/MltF_N"/>
</dbReference>
<evidence type="ECO:0000313" key="9">
    <source>
        <dbReference type="Proteomes" id="UP001320154"/>
    </source>
</evidence>